<evidence type="ECO:0000313" key="4">
    <source>
        <dbReference type="EMBL" id="MET7000550.1"/>
    </source>
</evidence>
<name>A0ABV2TE06_9BACT</name>
<dbReference type="EMBL" id="JBEXAC010000002">
    <property type="protein sequence ID" value="MET7000550.1"/>
    <property type="molecule type" value="Genomic_DNA"/>
</dbReference>
<gene>
    <name evidence="4" type="ORF">ABR189_24370</name>
</gene>
<feature type="chain" id="PRO_5045060202" evidence="2">
    <location>
        <begin position="23"/>
        <end position="198"/>
    </location>
</feature>
<evidence type="ECO:0000313" key="5">
    <source>
        <dbReference type="Proteomes" id="UP001549749"/>
    </source>
</evidence>
<feature type="signal peptide" evidence="2">
    <location>
        <begin position="1"/>
        <end position="22"/>
    </location>
</feature>
<keyword evidence="1 2" id="KW-0732">Signal</keyword>
<reference evidence="4 5" key="1">
    <citation type="submission" date="2024-06" db="EMBL/GenBank/DDBJ databases">
        <title>Chitinophaga defluvii sp. nov., isolated from municipal sewage.</title>
        <authorList>
            <person name="Zhang L."/>
        </authorList>
    </citation>
    <scope>NUCLEOTIDE SEQUENCE [LARGE SCALE GENOMIC DNA]</scope>
    <source>
        <strain evidence="4 5">H8</strain>
    </source>
</reference>
<proteinExistence type="predicted"/>
<dbReference type="InterPro" id="IPR011250">
    <property type="entry name" value="OMP/PagP_B-barrel"/>
</dbReference>
<dbReference type="Gene3D" id="2.40.160.20">
    <property type="match status" value="1"/>
</dbReference>
<evidence type="ECO:0000259" key="3">
    <source>
        <dbReference type="Pfam" id="PF13505"/>
    </source>
</evidence>
<dbReference type="Pfam" id="PF13505">
    <property type="entry name" value="OMP_b-brl"/>
    <property type="match status" value="1"/>
</dbReference>
<dbReference type="SUPFAM" id="SSF56925">
    <property type="entry name" value="OMPA-like"/>
    <property type="match status" value="1"/>
</dbReference>
<dbReference type="Proteomes" id="UP001549749">
    <property type="component" value="Unassembled WGS sequence"/>
</dbReference>
<organism evidence="4 5">
    <name type="scientific">Chitinophaga defluvii</name>
    <dbReference type="NCBI Taxonomy" id="3163343"/>
    <lineage>
        <taxon>Bacteria</taxon>
        <taxon>Pseudomonadati</taxon>
        <taxon>Bacteroidota</taxon>
        <taxon>Chitinophagia</taxon>
        <taxon>Chitinophagales</taxon>
        <taxon>Chitinophagaceae</taxon>
        <taxon>Chitinophaga</taxon>
    </lineage>
</organism>
<protein>
    <submittedName>
        <fullName evidence="4">Outer membrane beta-barrel protein</fullName>
    </submittedName>
</protein>
<evidence type="ECO:0000256" key="2">
    <source>
        <dbReference type="SAM" id="SignalP"/>
    </source>
</evidence>
<dbReference type="InterPro" id="IPR027385">
    <property type="entry name" value="Beta-barrel_OMP"/>
</dbReference>
<accession>A0ABV2TE06</accession>
<evidence type="ECO:0000256" key="1">
    <source>
        <dbReference type="ARBA" id="ARBA00022729"/>
    </source>
</evidence>
<sequence>MKKICHLTLVMFAMLFGSTAMAQTQKGNLMVGGDLTNFGFNFQKGSTKFDFNLTPKLGYFIKDDLALGGYVNFGLSTAKGAGSTVDYGIGAFGRYFINDKNVKKLEFSKRARFFVEANAGFAGTNPASGASTNGLNLGAGPGLAYFITPNVALEALVKYDLIVGFGNSVTSNQLGFNLGFQIYLPTAKAKQIIREEQR</sequence>
<dbReference type="RefSeq" id="WP_354663107.1">
    <property type="nucleotide sequence ID" value="NZ_JBEXAC010000002.1"/>
</dbReference>
<keyword evidence="5" id="KW-1185">Reference proteome</keyword>
<comment type="caution">
    <text evidence="4">The sequence shown here is derived from an EMBL/GenBank/DDBJ whole genome shotgun (WGS) entry which is preliminary data.</text>
</comment>
<feature type="domain" description="Outer membrane protein beta-barrel" evidence="3">
    <location>
        <begin position="9"/>
        <end position="180"/>
    </location>
</feature>